<dbReference type="RefSeq" id="WP_179981484.1">
    <property type="nucleotide sequence ID" value="NZ_LT608333.1"/>
</dbReference>
<sequence>MPTLRTDKGNRWMARVVLDGRQVACKMFPPGKKHGPEWRAAKEWEEEQRKLAEAGQLPVPVVEETPQTPTGCERLLAWGEAYLAHAHRTMGRTTWVEKKTHMQAFFAFCRENRIEHLEAITKPQVYVFLSLVQDERGAKTANKYRKNLLAAWNWGMECVEGFPQVVAPFKGIKPFKVEQKDRYVPSEEDVVKVLQQAQGQDLVLLLTLYFTGGRRGEIFRLSWERDVKLEDGKLRLSDNKAGSGQKRYRWLDMHPELVKALTWWREARPCKVDNVFMQTHCDGALGEPYRQRNTFMKRLCARAKVKPFGFHALRHKSAAITFVTSGLNAAQVLMGHYRATTTDRYVRSAGLYTDHSAIMAALGGSGIGQAVGSLLESKIPHEIATRREIVTSEFVTR</sequence>
<evidence type="ECO:0000259" key="2">
    <source>
        <dbReference type="PROSITE" id="PS51898"/>
    </source>
</evidence>
<keyword evidence="1" id="KW-0233">DNA recombination</keyword>
<dbReference type="GO" id="GO:0003677">
    <property type="term" value="F:DNA binding"/>
    <property type="evidence" value="ECO:0007669"/>
    <property type="project" value="InterPro"/>
</dbReference>
<reference evidence="3" key="1">
    <citation type="submission" date="2016-08" db="EMBL/GenBank/DDBJ databases">
        <authorList>
            <person name="Seilhamer J.J."/>
        </authorList>
    </citation>
    <scope>NUCLEOTIDE SEQUENCE</scope>
    <source>
        <strain evidence="3">86-1</strain>
    </source>
</reference>
<evidence type="ECO:0000256" key="1">
    <source>
        <dbReference type="ARBA" id="ARBA00023172"/>
    </source>
</evidence>
<dbReference type="PANTHER" id="PTHR30349">
    <property type="entry name" value="PHAGE INTEGRASE-RELATED"/>
    <property type="match status" value="1"/>
</dbReference>
<dbReference type="PROSITE" id="PS51898">
    <property type="entry name" value="TYR_RECOMBINASE"/>
    <property type="match status" value="1"/>
</dbReference>
<dbReference type="PANTHER" id="PTHR30349:SF64">
    <property type="entry name" value="PROPHAGE INTEGRASE INTD-RELATED"/>
    <property type="match status" value="1"/>
</dbReference>
<dbReference type="InterPro" id="IPR011010">
    <property type="entry name" value="DNA_brk_join_enz"/>
</dbReference>
<dbReference type="AlphaFoldDB" id="A0A212KXS6"/>
<evidence type="ECO:0000313" key="3">
    <source>
        <dbReference type="EMBL" id="SCM69939.1"/>
    </source>
</evidence>
<dbReference type="EMBL" id="FMJC01000001">
    <property type="protein sequence ID" value="SCM69939.1"/>
    <property type="molecule type" value="Genomic_DNA"/>
</dbReference>
<protein>
    <submittedName>
        <fullName evidence="3">Site-specific recombinase, phage integrase family</fullName>
    </submittedName>
</protein>
<dbReference type="InterPro" id="IPR002104">
    <property type="entry name" value="Integrase_catalytic"/>
</dbReference>
<dbReference type="GO" id="GO:0006310">
    <property type="term" value="P:DNA recombination"/>
    <property type="evidence" value="ECO:0007669"/>
    <property type="project" value="UniProtKB-KW"/>
</dbReference>
<proteinExistence type="predicted"/>
<dbReference type="InterPro" id="IPR013762">
    <property type="entry name" value="Integrase-like_cat_sf"/>
</dbReference>
<dbReference type="SUPFAM" id="SSF56349">
    <property type="entry name" value="DNA breaking-rejoining enzymes"/>
    <property type="match status" value="1"/>
</dbReference>
<name>A0A212KXS6_9BACT</name>
<organism evidence="3">
    <name type="scientific">uncultured Desulfovibrio sp</name>
    <dbReference type="NCBI Taxonomy" id="167968"/>
    <lineage>
        <taxon>Bacteria</taxon>
        <taxon>Pseudomonadati</taxon>
        <taxon>Thermodesulfobacteriota</taxon>
        <taxon>Desulfovibrionia</taxon>
        <taxon>Desulfovibrionales</taxon>
        <taxon>Desulfovibrionaceae</taxon>
        <taxon>Desulfovibrio</taxon>
        <taxon>environmental samples</taxon>
    </lineage>
</organism>
<dbReference type="InterPro" id="IPR050090">
    <property type="entry name" value="Tyrosine_recombinase_XerCD"/>
</dbReference>
<accession>A0A212KXS6</accession>
<dbReference type="GO" id="GO:0015074">
    <property type="term" value="P:DNA integration"/>
    <property type="evidence" value="ECO:0007669"/>
    <property type="project" value="InterPro"/>
</dbReference>
<feature type="domain" description="Tyr recombinase" evidence="2">
    <location>
        <begin position="180"/>
        <end position="361"/>
    </location>
</feature>
<dbReference type="Pfam" id="PF00589">
    <property type="entry name" value="Phage_integrase"/>
    <property type="match status" value="1"/>
</dbReference>
<gene>
    <name evidence="3" type="ORF">KL86DES1_10062</name>
</gene>
<dbReference type="Gene3D" id="1.10.443.10">
    <property type="entry name" value="Intergrase catalytic core"/>
    <property type="match status" value="1"/>
</dbReference>